<dbReference type="EMBL" id="JANAVB010018799">
    <property type="protein sequence ID" value="KAJ6829307.1"/>
    <property type="molecule type" value="Genomic_DNA"/>
</dbReference>
<proteinExistence type="predicted"/>
<evidence type="ECO:0000256" key="1">
    <source>
        <dbReference type="SAM" id="MobiDB-lite"/>
    </source>
</evidence>
<reference evidence="2" key="2">
    <citation type="submission" date="2023-04" db="EMBL/GenBank/DDBJ databases">
        <authorList>
            <person name="Bruccoleri R.E."/>
            <person name="Oakeley E.J."/>
            <person name="Faust A.-M."/>
            <person name="Dessus-Babus S."/>
            <person name="Altorfer M."/>
            <person name="Burckhardt D."/>
            <person name="Oertli M."/>
            <person name="Naumann U."/>
            <person name="Petersen F."/>
            <person name="Wong J."/>
        </authorList>
    </citation>
    <scope>NUCLEOTIDE SEQUENCE</scope>
    <source>
        <strain evidence="2">GSM-AAB239-AS_SAM_17_03QT</strain>
        <tissue evidence="2">Leaf</tissue>
    </source>
</reference>
<comment type="caution">
    <text evidence="2">The sequence shown here is derived from an EMBL/GenBank/DDBJ whole genome shotgun (WGS) entry which is preliminary data.</text>
</comment>
<reference evidence="2" key="1">
    <citation type="journal article" date="2023" name="GigaByte">
        <title>Genome assembly of the bearded iris, Iris pallida Lam.</title>
        <authorList>
            <person name="Bruccoleri R.E."/>
            <person name="Oakeley E.J."/>
            <person name="Faust A.M.E."/>
            <person name="Altorfer M."/>
            <person name="Dessus-Babus S."/>
            <person name="Burckhardt D."/>
            <person name="Oertli M."/>
            <person name="Naumann U."/>
            <person name="Petersen F."/>
            <person name="Wong J."/>
        </authorList>
    </citation>
    <scope>NUCLEOTIDE SEQUENCE</scope>
    <source>
        <strain evidence="2">GSM-AAB239-AS_SAM_17_03QT</strain>
    </source>
</reference>
<feature type="region of interest" description="Disordered" evidence="1">
    <location>
        <begin position="23"/>
        <end position="98"/>
    </location>
</feature>
<sequence>MESERDGSPKIGFCVLSGCGKALGQSGDPWRRSSVRWTGAEDTSEEAINRRLLAERGPAEDARARGGLVGRRETAPSPHRRNSPMEQHGSEMTSEALIGLERKEKETEEARWRRHAELGTHLESGRSRAPGSGSGRRPMAAAGLCGLVSASPTQIWVTRGPRERFVARRGTKIDVERCRLDGGLVEDGPRQGGSSDSSGCVYAWHGEQRFSGEALPSGARVRQSVLQCRGQLEDLAPSR</sequence>
<accession>A0AAX6GLX5</accession>
<organism evidence="2 3">
    <name type="scientific">Iris pallida</name>
    <name type="common">Sweet iris</name>
    <dbReference type="NCBI Taxonomy" id="29817"/>
    <lineage>
        <taxon>Eukaryota</taxon>
        <taxon>Viridiplantae</taxon>
        <taxon>Streptophyta</taxon>
        <taxon>Embryophyta</taxon>
        <taxon>Tracheophyta</taxon>
        <taxon>Spermatophyta</taxon>
        <taxon>Magnoliopsida</taxon>
        <taxon>Liliopsida</taxon>
        <taxon>Asparagales</taxon>
        <taxon>Iridaceae</taxon>
        <taxon>Iridoideae</taxon>
        <taxon>Irideae</taxon>
        <taxon>Iris</taxon>
    </lineage>
</organism>
<evidence type="ECO:0000313" key="2">
    <source>
        <dbReference type="EMBL" id="KAJ6829307.1"/>
    </source>
</evidence>
<evidence type="ECO:0000313" key="3">
    <source>
        <dbReference type="Proteomes" id="UP001140949"/>
    </source>
</evidence>
<name>A0AAX6GLX5_IRIPA</name>
<keyword evidence="3" id="KW-1185">Reference proteome</keyword>
<dbReference type="Proteomes" id="UP001140949">
    <property type="component" value="Unassembled WGS sequence"/>
</dbReference>
<protein>
    <submittedName>
        <fullName evidence="2">Uncharacterized protein</fullName>
    </submittedName>
</protein>
<gene>
    <name evidence="2" type="ORF">M6B38_358295</name>
</gene>
<dbReference type="AlphaFoldDB" id="A0AAX6GLX5"/>
<feature type="compositionally biased region" description="Basic and acidic residues" evidence="1">
    <location>
        <begin position="47"/>
        <end position="74"/>
    </location>
</feature>